<dbReference type="EMBL" id="RJPQ01000001">
    <property type="protein sequence ID" value="RSJ88065.1"/>
    <property type="molecule type" value="Genomic_DNA"/>
</dbReference>
<dbReference type="InterPro" id="IPR010982">
    <property type="entry name" value="Lambda_DNA-bd_dom_sf"/>
</dbReference>
<dbReference type="Gene3D" id="1.10.260.40">
    <property type="entry name" value="lambda repressor-like DNA-binding domains"/>
    <property type="match status" value="1"/>
</dbReference>
<dbReference type="CDD" id="cd00093">
    <property type="entry name" value="HTH_XRE"/>
    <property type="match status" value="1"/>
</dbReference>
<name>A0A3R9KIQ8_STRCR</name>
<keyword evidence="2" id="KW-1133">Transmembrane helix</keyword>
<dbReference type="SUPFAM" id="SSF47413">
    <property type="entry name" value="lambda repressor-like DNA-binding domains"/>
    <property type="match status" value="1"/>
</dbReference>
<dbReference type="RefSeq" id="WP_125370819.1">
    <property type="nucleotide sequence ID" value="NZ_RJPO01000001.1"/>
</dbReference>
<feature type="transmembrane region" description="Helical" evidence="2">
    <location>
        <begin position="120"/>
        <end position="140"/>
    </location>
</feature>
<evidence type="ECO:0000256" key="2">
    <source>
        <dbReference type="SAM" id="Phobius"/>
    </source>
</evidence>
<dbReference type="Pfam" id="PF01381">
    <property type="entry name" value="HTH_3"/>
    <property type="match status" value="1"/>
</dbReference>
<reference evidence="4 5" key="1">
    <citation type="submission" date="2018-11" db="EMBL/GenBank/DDBJ databases">
        <title>Species Designations Belie Phenotypic and Genotypic Heterogeneity in Oral Streptococci.</title>
        <authorList>
            <person name="Velsko I."/>
        </authorList>
    </citation>
    <scope>NUCLEOTIDE SEQUENCE [LARGE SCALE GENOMIC DNA]</scope>
    <source>
        <strain evidence="4 5">A54</strain>
    </source>
</reference>
<proteinExistence type="predicted"/>
<evidence type="ECO:0000259" key="3">
    <source>
        <dbReference type="PROSITE" id="PS50943"/>
    </source>
</evidence>
<sequence length="168" mass="19483">MKLADKLFELRKEKSWSQEKLAEQINVSRQSISKWESGQALPELEKIVELSKIFQVTTDYLLLEDSNKPEIKPVLSEDEKDRYYKQVKSYGFWHVLYIFVLALAIYLFSAGSIFPAKFTGLVWLTFFLLVASAMAINKALKMKEKYLDKVIGLDEDSKKEDAQDETKN</sequence>
<dbReference type="GO" id="GO:0003677">
    <property type="term" value="F:DNA binding"/>
    <property type="evidence" value="ECO:0007669"/>
    <property type="project" value="UniProtKB-KW"/>
</dbReference>
<dbReference type="SMART" id="SM00530">
    <property type="entry name" value="HTH_XRE"/>
    <property type="match status" value="1"/>
</dbReference>
<accession>A0A3R9KIQ8</accession>
<evidence type="ECO:0000313" key="4">
    <source>
        <dbReference type="EMBL" id="RSJ88065.1"/>
    </source>
</evidence>
<feature type="domain" description="HTH cro/C1-type" evidence="3">
    <location>
        <begin position="9"/>
        <end position="61"/>
    </location>
</feature>
<organism evidence="4 5">
    <name type="scientific">Streptococcus cristatus</name>
    <dbReference type="NCBI Taxonomy" id="45634"/>
    <lineage>
        <taxon>Bacteria</taxon>
        <taxon>Bacillati</taxon>
        <taxon>Bacillota</taxon>
        <taxon>Bacilli</taxon>
        <taxon>Lactobacillales</taxon>
        <taxon>Streptococcaceae</taxon>
        <taxon>Streptococcus</taxon>
    </lineage>
</organism>
<dbReference type="PANTHER" id="PTHR46558:SF13">
    <property type="entry name" value="HTH-TYPE TRANSCRIPTIONAL REGULATOR IMMR"/>
    <property type="match status" value="1"/>
</dbReference>
<dbReference type="PROSITE" id="PS50943">
    <property type="entry name" value="HTH_CROC1"/>
    <property type="match status" value="1"/>
</dbReference>
<dbReference type="PANTHER" id="PTHR46558">
    <property type="entry name" value="TRACRIPTIONAL REGULATORY PROTEIN-RELATED-RELATED"/>
    <property type="match status" value="1"/>
</dbReference>
<dbReference type="Proteomes" id="UP000277890">
    <property type="component" value="Unassembled WGS sequence"/>
</dbReference>
<keyword evidence="1" id="KW-0238">DNA-binding</keyword>
<comment type="caution">
    <text evidence="4">The sequence shown here is derived from an EMBL/GenBank/DDBJ whole genome shotgun (WGS) entry which is preliminary data.</text>
</comment>
<dbReference type="InterPro" id="IPR001387">
    <property type="entry name" value="Cro/C1-type_HTH"/>
</dbReference>
<dbReference type="AlphaFoldDB" id="A0A3R9KIQ8"/>
<gene>
    <name evidence="4" type="primary">immR_1</name>
    <name evidence="4" type="ORF">D8794_01565</name>
</gene>
<protein>
    <submittedName>
        <fullName evidence="4">HTH-type transcriptional regulator ImmR</fullName>
    </submittedName>
</protein>
<keyword evidence="2" id="KW-0472">Membrane</keyword>
<keyword evidence="2" id="KW-0812">Transmembrane</keyword>
<evidence type="ECO:0000256" key="1">
    <source>
        <dbReference type="ARBA" id="ARBA00023125"/>
    </source>
</evidence>
<evidence type="ECO:0000313" key="5">
    <source>
        <dbReference type="Proteomes" id="UP000277890"/>
    </source>
</evidence>
<feature type="transmembrane region" description="Helical" evidence="2">
    <location>
        <begin position="90"/>
        <end position="114"/>
    </location>
</feature>